<comment type="caution">
    <text evidence="4">The sequence shown here is derived from an EMBL/GenBank/DDBJ whole genome shotgun (WGS) entry which is preliminary data.</text>
</comment>
<keyword evidence="2" id="KW-0472">Membrane</keyword>
<evidence type="ECO:0000313" key="5">
    <source>
        <dbReference type="Proteomes" id="UP001595807"/>
    </source>
</evidence>
<proteinExistence type="inferred from homology"/>
<keyword evidence="4" id="KW-0378">Hydrolase</keyword>
<evidence type="ECO:0000256" key="1">
    <source>
        <dbReference type="ARBA" id="ARBA00009067"/>
    </source>
</evidence>
<feature type="transmembrane region" description="Helical" evidence="2">
    <location>
        <begin position="200"/>
        <end position="220"/>
    </location>
</feature>
<protein>
    <submittedName>
        <fullName evidence="4">CPBP family intramembrane glutamic endopeptidase</fullName>
        <ecNumber evidence="4">3.4.-.-</ecNumber>
    </submittedName>
</protein>
<dbReference type="Proteomes" id="UP001595807">
    <property type="component" value="Unassembled WGS sequence"/>
</dbReference>
<feature type="transmembrane region" description="Helical" evidence="2">
    <location>
        <begin position="70"/>
        <end position="88"/>
    </location>
</feature>
<dbReference type="EC" id="3.4.-.-" evidence="4"/>
<organism evidence="4 5">
    <name type="scientific">Streptococcus caprae</name>
    <dbReference type="NCBI Taxonomy" id="1640501"/>
    <lineage>
        <taxon>Bacteria</taxon>
        <taxon>Bacillati</taxon>
        <taxon>Bacillota</taxon>
        <taxon>Bacilli</taxon>
        <taxon>Lactobacillales</taxon>
        <taxon>Streptococcaceae</taxon>
        <taxon>Streptococcus</taxon>
    </lineage>
</organism>
<keyword evidence="5" id="KW-1185">Reference proteome</keyword>
<keyword evidence="2" id="KW-1133">Transmembrane helix</keyword>
<feature type="transmembrane region" description="Helical" evidence="2">
    <location>
        <begin position="12"/>
        <end position="33"/>
    </location>
</feature>
<evidence type="ECO:0000313" key="4">
    <source>
        <dbReference type="EMBL" id="MFC3927815.1"/>
    </source>
</evidence>
<gene>
    <name evidence="4" type="ORF">ACFORF_04200</name>
</gene>
<keyword evidence="2" id="KW-0812">Transmembrane</keyword>
<dbReference type="PANTHER" id="PTHR39430:SF1">
    <property type="entry name" value="PROTEASE"/>
    <property type="match status" value="1"/>
</dbReference>
<sequence length="303" mass="33290">MNKRMLEAPTLLYVKWPIWVLVPVALAMVEVFFFLGSTLYYILFGIVAGIYVGITQNVSLFTTGGIPLHVELLAFLAVSLLLFAWVKWAEKRPIVSLGFFKENWFKELSLGFLIGGLMFSLSLLFVYLFGGVKLAGVDFSAGTIGFVMSIIPFWLIQGGTEELLTRGWLLPILNKRTNLAWAIGLSSSLFGVMHLGNDNVTVLSIVSIILSGVTMALYMLKRDNIWGVVGLHAAWNFFQGNIYGVSVSGSEAGNSLLHFATQTGVPDWLSGGQFGIEGSLFASLVELAFIAYFAYGLMAERKK</sequence>
<name>A0ABV8CUP4_9STRE</name>
<dbReference type="PANTHER" id="PTHR39430">
    <property type="entry name" value="MEMBRANE-ASSOCIATED PROTEASE-RELATED"/>
    <property type="match status" value="1"/>
</dbReference>
<accession>A0ABV8CUP4</accession>
<dbReference type="Pfam" id="PF02517">
    <property type="entry name" value="Rce1-like"/>
    <property type="match status" value="1"/>
</dbReference>
<feature type="transmembrane region" description="Helical" evidence="2">
    <location>
        <begin position="136"/>
        <end position="156"/>
    </location>
</feature>
<feature type="transmembrane region" description="Helical" evidence="2">
    <location>
        <begin position="39"/>
        <end position="58"/>
    </location>
</feature>
<dbReference type="InterPro" id="IPR003675">
    <property type="entry name" value="Rce1/LyrA-like_dom"/>
</dbReference>
<dbReference type="GO" id="GO:0016787">
    <property type="term" value="F:hydrolase activity"/>
    <property type="evidence" value="ECO:0007669"/>
    <property type="project" value="UniProtKB-KW"/>
</dbReference>
<feature type="transmembrane region" description="Helical" evidence="2">
    <location>
        <begin position="278"/>
        <end position="298"/>
    </location>
</feature>
<feature type="transmembrane region" description="Helical" evidence="2">
    <location>
        <begin position="108"/>
        <end position="129"/>
    </location>
</feature>
<feature type="domain" description="CAAX prenyl protease 2/Lysostaphin resistance protein A-like" evidence="3">
    <location>
        <begin position="146"/>
        <end position="238"/>
    </location>
</feature>
<comment type="similarity">
    <text evidence="1">Belongs to the UPF0177 family.</text>
</comment>
<evidence type="ECO:0000256" key="2">
    <source>
        <dbReference type="SAM" id="Phobius"/>
    </source>
</evidence>
<reference evidence="5" key="1">
    <citation type="journal article" date="2019" name="Int. J. Syst. Evol. Microbiol.">
        <title>The Global Catalogue of Microorganisms (GCM) 10K type strain sequencing project: providing services to taxonomists for standard genome sequencing and annotation.</title>
        <authorList>
            <consortium name="The Broad Institute Genomics Platform"/>
            <consortium name="The Broad Institute Genome Sequencing Center for Infectious Disease"/>
            <person name="Wu L."/>
            <person name="Ma J."/>
        </authorList>
    </citation>
    <scope>NUCLEOTIDE SEQUENCE [LARGE SCALE GENOMIC DNA]</scope>
    <source>
        <strain evidence="5">CCUG 67170</strain>
    </source>
</reference>
<evidence type="ECO:0000259" key="3">
    <source>
        <dbReference type="Pfam" id="PF02517"/>
    </source>
</evidence>
<dbReference type="RefSeq" id="WP_380425794.1">
    <property type="nucleotide sequence ID" value="NZ_JBHRZV010000029.1"/>
</dbReference>
<dbReference type="EMBL" id="JBHRZV010000029">
    <property type="protein sequence ID" value="MFC3927815.1"/>
    <property type="molecule type" value="Genomic_DNA"/>
</dbReference>